<feature type="domain" description="Aminotransferase class V" evidence="9">
    <location>
        <begin position="161"/>
        <end position="386"/>
    </location>
</feature>
<evidence type="ECO:0000259" key="9">
    <source>
        <dbReference type="Pfam" id="PF00266"/>
    </source>
</evidence>
<evidence type="ECO:0000256" key="3">
    <source>
        <dbReference type="ARBA" id="ARBA00022723"/>
    </source>
</evidence>
<protein>
    <submittedName>
        <fullName evidence="10">Cysteine desulfurase</fullName>
    </submittedName>
</protein>
<evidence type="ECO:0000256" key="2">
    <source>
        <dbReference type="ARBA" id="ARBA00006490"/>
    </source>
</evidence>
<dbReference type="InterPro" id="IPR015424">
    <property type="entry name" value="PyrdxlP-dep_Trfase"/>
</dbReference>
<comment type="catalytic activity">
    <reaction evidence="7">
        <text>(sulfur carrier)-H + L-cysteine = (sulfur carrier)-SH + L-alanine</text>
        <dbReference type="Rhea" id="RHEA:43892"/>
        <dbReference type="Rhea" id="RHEA-COMP:14737"/>
        <dbReference type="Rhea" id="RHEA-COMP:14739"/>
        <dbReference type="ChEBI" id="CHEBI:29917"/>
        <dbReference type="ChEBI" id="CHEBI:35235"/>
        <dbReference type="ChEBI" id="CHEBI:57972"/>
        <dbReference type="ChEBI" id="CHEBI:64428"/>
        <dbReference type="EC" id="2.8.1.7"/>
    </reaction>
</comment>
<evidence type="ECO:0000313" key="10">
    <source>
        <dbReference type="EMBL" id="MCA9727297.1"/>
    </source>
</evidence>
<name>A0A956LZ59_UNCEI</name>
<keyword evidence="5" id="KW-0408">Iron</keyword>
<dbReference type="InterPro" id="IPR015421">
    <property type="entry name" value="PyrdxlP-dep_Trfase_major"/>
</dbReference>
<dbReference type="GO" id="GO:0031071">
    <property type="term" value="F:cysteine desulfurase activity"/>
    <property type="evidence" value="ECO:0007669"/>
    <property type="project" value="UniProtKB-EC"/>
</dbReference>
<dbReference type="FunFam" id="3.40.640.10:FF:000084">
    <property type="entry name" value="IscS-like cysteine desulfurase"/>
    <property type="match status" value="1"/>
</dbReference>
<dbReference type="InterPro" id="IPR000192">
    <property type="entry name" value="Aminotrans_V_dom"/>
</dbReference>
<dbReference type="Pfam" id="PF00266">
    <property type="entry name" value="Aminotran_5"/>
    <property type="match status" value="1"/>
</dbReference>
<comment type="caution">
    <text evidence="10">The sequence shown here is derived from an EMBL/GenBank/DDBJ whole genome shotgun (WGS) entry which is preliminary data.</text>
</comment>
<dbReference type="Gene3D" id="3.40.640.10">
    <property type="entry name" value="Type I PLP-dependent aspartate aminotransferase-like (Major domain)"/>
    <property type="match status" value="1"/>
</dbReference>
<dbReference type="Proteomes" id="UP000697710">
    <property type="component" value="Unassembled WGS sequence"/>
</dbReference>
<dbReference type="InterPro" id="IPR020578">
    <property type="entry name" value="Aminotrans_V_PyrdxlP_BS"/>
</dbReference>
<dbReference type="PANTHER" id="PTHR11601:SF34">
    <property type="entry name" value="CYSTEINE DESULFURASE"/>
    <property type="match status" value="1"/>
</dbReference>
<dbReference type="PROSITE" id="PS00595">
    <property type="entry name" value="AA_TRANSFER_CLASS_5"/>
    <property type="match status" value="1"/>
</dbReference>
<evidence type="ECO:0000256" key="6">
    <source>
        <dbReference type="ARBA" id="ARBA00023014"/>
    </source>
</evidence>
<accession>A0A956LZ59</accession>
<reference evidence="10" key="2">
    <citation type="journal article" date="2021" name="Microbiome">
        <title>Successional dynamics and alternative stable states in a saline activated sludge microbial community over 9 years.</title>
        <authorList>
            <person name="Wang Y."/>
            <person name="Ye J."/>
            <person name="Ju F."/>
            <person name="Liu L."/>
            <person name="Boyd J.A."/>
            <person name="Deng Y."/>
            <person name="Parks D.H."/>
            <person name="Jiang X."/>
            <person name="Yin X."/>
            <person name="Woodcroft B.J."/>
            <person name="Tyson G.W."/>
            <person name="Hugenholtz P."/>
            <person name="Polz M.F."/>
            <person name="Zhang T."/>
        </authorList>
    </citation>
    <scope>NUCLEOTIDE SEQUENCE</scope>
    <source>
        <strain evidence="10">HKST-UBA01</strain>
    </source>
</reference>
<dbReference type="AlphaFoldDB" id="A0A956LZ59"/>
<evidence type="ECO:0000313" key="11">
    <source>
        <dbReference type="Proteomes" id="UP000697710"/>
    </source>
</evidence>
<evidence type="ECO:0000256" key="4">
    <source>
        <dbReference type="ARBA" id="ARBA00022898"/>
    </source>
</evidence>
<evidence type="ECO:0000256" key="1">
    <source>
        <dbReference type="ARBA" id="ARBA00001933"/>
    </source>
</evidence>
<keyword evidence="4" id="KW-0663">Pyridoxal phosphate</keyword>
<evidence type="ECO:0000256" key="7">
    <source>
        <dbReference type="ARBA" id="ARBA00050776"/>
    </source>
</evidence>
<dbReference type="PANTHER" id="PTHR11601">
    <property type="entry name" value="CYSTEINE DESULFURYLASE FAMILY MEMBER"/>
    <property type="match status" value="1"/>
</dbReference>
<sequence length="400" mass="43440">MRTSPSFPTHSPWHPAQLVTSFRFASALLVRASRRRLPVVRIDGRRPSFLPRSVETAQCSVPRGRTKFRVFGAAFREPSRGPAAPTPRHTDRVAGAFPPVFDLSSGASGASHIGREAGVAARRHPWSRCTDCGAAPVRISDVDGPSRPGPFTGRRPRVQRIYFDYNASSPLAEPVIAAMSPFLREGFGNPSSLHWAGRPGRAAFEQARAQVAELLGCEPEEIFFTSGGTESNNFAIKGVFHRLRERGRHFVISAVEHPAVHRPIAFLERECGARVTVVPVDRTGRVSVDGVLEALTPETILVSIMHANNEVGTLQPVEEIGRACRERGVLFHTDAAQAVGKVAIDAPRLPCDLLSVAGHKLQAPKGVGALFVRKGVELEPFMHGAGHERGWRAGTENVLL</sequence>
<proteinExistence type="inferred from homology"/>
<dbReference type="EMBL" id="JAGQHR010000141">
    <property type="protein sequence ID" value="MCA9727297.1"/>
    <property type="molecule type" value="Genomic_DNA"/>
</dbReference>
<gene>
    <name evidence="10" type="ORF">KC729_06405</name>
</gene>
<evidence type="ECO:0000256" key="8">
    <source>
        <dbReference type="RuleBase" id="RU004504"/>
    </source>
</evidence>
<feature type="non-terminal residue" evidence="10">
    <location>
        <position position="400"/>
    </location>
</feature>
<comment type="cofactor">
    <cofactor evidence="1 8">
        <name>pyridoxal 5'-phosphate</name>
        <dbReference type="ChEBI" id="CHEBI:597326"/>
    </cofactor>
</comment>
<keyword evidence="3" id="KW-0479">Metal-binding</keyword>
<keyword evidence="6" id="KW-0411">Iron-sulfur</keyword>
<dbReference type="GO" id="GO:0051536">
    <property type="term" value="F:iron-sulfur cluster binding"/>
    <property type="evidence" value="ECO:0007669"/>
    <property type="project" value="UniProtKB-KW"/>
</dbReference>
<reference evidence="10" key="1">
    <citation type="submission" date="2020-04" db="EMBL/GenBank/DDBJ databases">
        <authorList>
            <person name="Zhang T."/>
        </authorList>
    </citation>
    <scope>NUCLEOTIDE SEQUENCE</scope>
    <source>
        <strain evidence="10">HKST-UBA01</strain>
    </source>
</reference>
<dbReference type="GO" id="GO:0046872">
    <property type="term" value="F:metal ion binding"/>
    <property type="evidence" value="ECO:0007669"/>
    <property type="project" value="UniProtKB-KW"/>
</dbReference>
<dbReference type="SUPFAM" id="SSF53383">
    <property type="entry name" value="PLP-dependent transferases"/>
    <property type="match status" value="1"/>
</dbReference>
<evidence type="ECO:0000256" key="5">
    <source>
        <dbReference type="ARBA" id="ARBA00023004"/>
    </source>
</evidence>
<organism evidence="10 11">
    <name type="scientific">Eiseniibacteriota bacterium</name>
    <dbReference type="NCBI Taxonomy" id="2212470"/>
    <lineage>
        <taxon>Bacteria</taxon>
        <taxon>Candidatus Eiseniibacteriota</taxon>
    </lineage>
</organism>
<comment type="similarity">
    <text evidence="2">Belongs to the class-V pyridoxal-phosphate-dependent aminotransferase family. NifS/IscS subfamily.</text>
</comment>